<reference evidence="3 4" key="1">
    <citation type="submission" date="2019-10" db="EMBL/GenBank/DDBJ databases">
        <authorList>
            <person name="Palmer J.M."/>
        </authorList>
    </citation>
    <scope>NUCLEOTIDE SEQUENCE [LARGE SCALE GENOMIC DNA]</scope>
    <source>
        <strain evidence="3 4">TWF696</strain>
    </source>
</reference>
<gene>
    <name evidence="3" type="ORF">TWF696_004589</name>
</gene>
<feature type="domain" description="F-box" evidence="2">
    <location>
        <begin position="4"/>
        <end position="43"/>
    </location>
</feature>
<comment type="caution">
    <text evidence="3">The sequence shown here is derived from an EMBL/GenBank/DDBJ whole genome shotgun (WGS) entry which is preliminary data.</text>
</comment>
<evidence type="ECO:0000256" key="1">
    <source>
        <dbReference type="SAM" id="MobiDB-lite"/>
    </source>
</evidence>
<dbReference type="SUPFAM" id="SSF81383">
    <property type="entry name" value="F-box domain"/>
    <property type="match status" value="1"/>
</dbReference>
<evidence type="ECO:0000313" key="4">
    <source>
        <dbReference type="Proteomes" id="UP001375240"/>
    </source>
</evidence>
<dbReference type="InterPro" id="IPR036047">
    <property type="entry name" value="F-box-like_dom_sf"/>
</dbReference>
<dbReference type="InterPro" id="IPR001810">
    <property type="entry name" value="F-box_dom"/>
</dbReference>
<proteinExistence type="predicted"/>
<dbReference type="Pfam" id="PF00646">
    <property type="entry name" value="F-box"/>
    <property type="match status" value="1"/>
</dbReference>
<dbReference type="Proteomes" id="UP001375240">
    <property type="component" value="Unassembled WGS sequence"/>
</dbReference>
<name>A0AAV9V6K2_9PEZI</name>
<keyword evidence="4" id="KW-1185">Reference proteome</keyword>
<sequence length="596" mass="69130">MAPISRLPVELLEDIFFRCNDEPTSSNLRNIALVSKRFNQVARPLIYRNVVIPVKGRQVNYHYTKYSFTRRVKKSLSRPDHNGLGYIRHLTLDTGDHSIEPIRNNSDPLADDLLLHILRSMDPNQLRSLRIDYPTFCFLRVKLTGLKRLEITFPPGRNGIATRRCELREGRDEDTDGTNSGGPETDGQEKPADKSDWCDSLESLQINFTKTYWFKVYWGYFGRFKLSLASFTIRCLEIADPRFYSVTQRQLLQLERDIEASQSWPPTDFMRGAMSVQDLTIESNRYEACELQELMPQNLQTFIELQKIRSLTIFNCLSGERYLDAIAHALSSLTSLYLLRCCTLTTLDIVLWLLPSPLEILVYDGTYELVQMPRALRKASIMRHRDSLRCLHFETSPSVELSGYPTPEPCKTDLPYPSMAEQQRCFDFHRDVFALSNLEELAVSVPFMKWSSSIESQVYEMAIDLSRLPKLRYLRMIYRQRCSQEHGINETPAWFHILSNYNLGNIPRRGIFSESPVQKIMQLTRLLASCRVEDICLLIPKESGPESEPQGIRLTTIRAIASRFPEIELLKPMELYKRNRKQLKPQDYWSEGLPLE</sequence>
<dbReference type="AlphaFoldDB" id="A0AAV9V6K2"/>
<organism evidence="3 4">
    <name type="scientific">Orbilia brochopaga</name>
    <dbReference type="NCBI Taxonomy" id="3140254"/>
    <lineage>
        <taxon>Eukaryota</taxon>
        <taxon>Fungi</taxon>
        <taxon>Dikarya</taxon>
        <taxon>Ascomycota</taxon>
        <taxon>Pezizomycotina</taxon>
        <taxon>Orbiliomycetes</taxon>
        <taxon>Orbiliales</taxon>
        <taxon>Orbiliaceae</taxon>
        <taxon>Orbilia</taxon>
    </lineage>
</organism>
<feature type="region of interest" description="Disordered" evidence="1">
    <location>
        <begin position="162"/>
        <end position="194"/>
    </location>
</feature>
<dbReference type="EMBL" id="JAVHNQ010000002">
    <property type="protein sequence ID" value="KAK6355492.1"/>
    <property type="molecule type" value="Genomic_DNA"/>
</dbReference>
<protein>
    <recommendedName>
        <fullName evidence="2">F-box domain-containing protein</fullName>
    </recommendedName>
</protein>
<accession>A0AAV9V6K2</accession>
<evidence type="ECO:0000313" key="3">
    <source>
        <dbReference type="EMBL" id="KAK6355492.1"/>
    </source>
</evidence>
<evidence type="ECO:0000259" key="2">
    <source>
        <dbReference type="Pfam" id="PF00646"/>
    </source>
</evidence>